<comment type="caution">
    <text evidence="14">The sequence shown here is derived from an EMBL/GenBank/DDBJ whole genome shotgun (WGS) entry which is preliminary data.</text>
</comment>
<feature type="compositionally biased region" description="Pro residues" evidence="13">
    <location>
        <begin position="58"/>
        <end position="71"/>
    </location>
</feature>
<sequence>MGRCAAAEDRAPLGDRLSSSRDLSEKSCEIAGHPRHTWEGGKPPHPTALMAQPGAPGTSPPTPRTAPPAPLAPSLLKPNPLRQLRLSRAASSAASSRLQSPALPAPLQSPQPGRAEEPQPVPGGPSRTPETASSSQASAAPPARGSSPRPTCSEPCPAPESPLPQPRAGPPSSQAPPARPRGSAAAMKPRSGLEEARRPSSDIRVFASSCTLHGLGHVFGPGGLTPRRGLWALAVLLSLAIFLYQVAERVRYYREFHHKTTLDECESHRLTFPAVTLCNINPLRRSRLTPNDLHWAGPTLLGLEPHEHAAFLRALGQPPAPPGFMPGPTFDVARLYARAGHTLEDMLLDCRFRGRPCGPGNFTTGRPGFLPCAELRPSAPTPEIFTRMGQCYTFNSGTDGAELLTTPQSGAGNGLEIMLDVQQDEYLPVWKDTEETPFEAGVRVQIHSQEEPPSIDQLGFGVAPGYQTFVSCQQQQLSFLPPPWGDCSSVSLDPDFDQEPSDPLDTPNPTPGPSPPYTLVGCRLACETRYVVRKCGCRMIHMPGSAPVCSPQQYKDCAYQALDAMLRKDACACPTPCASTRYAKELSMVRIPSRASARFLARKYNRSEAYIAENMLVLDIFFEALNYETVEQMRAYEVSELLGDIGGQMGLFIGASLLTILEILDYLCEVLRDRVLGYFWNRKRSQRHSNTNLLQEGPGSHPPQVPHLSLGPRPPTPPCAVTKTLSASRRTCYLVTRL</sequence>
<gene>
    <name evidence="14" type="ORF">J0S82_020817</name>
</gene>
<keyword evidence="8" id="KW-0472">Membrane</keyword>
<evidence type="ECO:0000256" key="8">
    <source>
        <dbReference type="ARBA" id="ARBA00023136"/>
    </source>
</evidence>
<feature type="compositionally biased region" description="Low complexity" evidence="13">
    <location>
        <begin position="72"/>
        <end position="102"/>
    </location>
</feature>
<proteinExistence type="inferred from homology"/>
<keyword evidence="11 12" id="KW-0407">Ion channel</keyword>
<dbReference type="FunFam" id="1.10.287.770:FF:000001">
    <property type="entry name" value="Acid-sensing ion channel subunit 1"/>
    <property type="match status" value="1"/>
</dbReference>
<feature type="compositionally biased region" description="Pro residues" evidence="13">
    <location>
        <begin position="506"/>
        <end position="515"/>
    </location>
</feature>
<dbReference type="GO" id="GO:0015280">
    <property type="term" value="F:ligand-gated sodium channel activity"/>
    <property type="evidence" value="ECO:0007669"/>
    <property type="project" value="TreeGrafter"/>
</dbReference>
<evidence type="ECO:0000313" key="14">
    <source>
        <dbReference type="EMBL" id="KAG8506165.1"/>
    </source>
</evidence>
<evidence type="ECO:0000256" key="12">
    <source>
        <dbReference type="RuleBase" id="RU000679"/>
    </source>
</evidence>
<dbReference type="GO" id="GO:0005886">
    <property type="term" value="C:plasma membrane"/>
    <property type="evidence" value="ECO:0007669"/>
    <property type="project" value="TreeGrafter"/>
</dbReference>
<evidence type="ECO:0000313" key="15">
    <source>
        <dbReference type="Proteomes" id="UP000700334"/>
    </source>
</evidence>
<keyword evidence="5" id="KW-1133">Transmembrane helix</keyword>
<keyword evidence="7 12" id="KW-0406">Ion transport</keyword>
<dbReference type="AlphaFoldDB" id="A0A8J6DFX1"/>
<dbReference type="Gene3D" id="1.10.287.770">
    <property type="entry name" value="YojJ-like"/>
    <property type="match status" value="1"/>
</dbReference>
<feature type="compositionally biased region" description="Basic and acidic residues" evidence="13">
    <location>
        <begin position="1"/>
        <end position="28"/>
    </location>
</feature>
<feature type="region of interest" description="Disordered" evidence="13">
    <location>
        <begin position="1"/>
        <end position="200"/>
    </location>
</feature>
<organism evidence="14 15">
    <name type="scientific">Galemys pyrenaicus</name>
    <name type="common">Iberian desman</name>
    <name type="synonym">Pyrenean desman</name>
    <dbReference type="NCBI Taxonomy" id="202257"/>
    <lineage>
        <taxon>Eukaryota</taxon>
        <taxon>Metazoa</taxon>
        <taxon>Chordata</taxon>
        <taxon>Craniata</taxon>
        <taxon>Vertebrata</taxon>
        <taxon>Euteleostomi</taxon>
        <taxon>Mammalia</taxon>
        <taxon>Eutheria</taxon>
        <taxon>Laurasiatheria</taxon>
        <taxon>Eulipotyphla</taxon>
        <taxon>Talpidae</taxon>
        <taxon>Galemys</taxon>
    </lineage>
</organism>
<evidence type="ECO:0000256" key="7">
    <source>
        <dbReference type="ARBA" id="ARBA00023065"/>
    </source>
</evidence>
<feature type="region of interest" description="Disordered" evidence="13">
    <location>
        <begin position="690"/>
        <end position="717"/>
    </location>
</feature>
<comment type="similarity">
    <text evidence="12">Belongs to the amiloride-sensitive sodium channel (TC 1.A.6) family.</text>
</comment>
<evidence type="ECO:0000256" key="3">
    <source>
        <dbReference type="ARBA" id="ARBA00022461"/>
    </source>
</evidence>
<name>A0A8J6DFX1_GALPY</name>
<dbReference type="GO" id="GO:0160128">
    <property type="term" value="F:pH-gated monoatomic ion channel activity"/>
    <property type="evidence" value="ECO:0007669"/>
    <property type="project" value="TreeGrafter"/>
</dbReference>
<dbReference type="Gene3D" id="1.10.3590.10">
    <property type="entry name" value="acid-sensing ion channel 1 domain"/>
    <property type="match status" value="2"/>
</dbReference>
<evidence type="ECO:0000256" key="6">
    <source>
        <dbReference type="ARBA" id="ARBA00023053"/>
    </source>
</evidence>
<feature type="region of interest" description="Disordered" evidence="13">
    <location>
        <begin position="490"/>
        <end position="515"/>
    </location>
</feature>
<keyword evidence="9" id="KW-0325">Glycoprotein</keyword>
<dbReference type="EMBL" id="JAGFMF010012182">
    <property type="protein sequence ID" value="KAG8506165.1"/>
    <property type="molecule type" value="Genomic_DNA"/>
</dbReference>
<evidence type="ECO:0000256" key="10">
    <source>
        <dbReference type="ARBA" id="ARBA00023201"/>
    </source>
</evidence>
<evidence type="ECO:0000256" key="4">
    <source>
        <dbReference type="ARBA" id="ARBA00022692"/>
    </source>
</evidence>
<evidence type="ECO:0000256" key="1">
    <source>
        <dbReference type="ARBA" id="ARBA00004141"/>
    </source>
</evidence>
<evidence type="ECO:0000256" key="9">
    <source>
        <dbReference type="ARBA" id="ARBA00023180"/>
    </source>
</evidence>
<protein>
    <submittedName>
        <fullName evidence="14">Acid-sensing ion channel 3</fullName>
    </submittedName>
</protein>
<evidence type="ECO:0000256" key="2">
    <source>
        <dbReference type="ARBA" id="ARBA00022448"/>
    </source>
</evidence>
<dbReference type="Proteomes" id="UP000700334">
    <property type="component" value="Unassembled WGS sequence"/>
</dbReference>
<reference evidence="14" key="1">
    <citation type="journal article" date="2021" name="Evol. Appl.">
        <title>The genome of the Pyrenean desman and the effects of bottlenecks and inbreeding on the genomic landscape of an endangered species.</title>
        <authorList>
            <person name="Escoda L."/>
            <person name="Castresana J."/>
        </authorList>
    </citation>
    <scope>NUCLEOTIDE SEQUENCE</scope>
    <source>
        <strain evidence="14">IBE-C5619</strain>
    </source>
</reference>
<dbReference type="PRINTS" id="PR01078">
    <property type="entry name" value="AMINACHANNEL"/>
</dbReference>
<dbReference type="PANTHER" id="PTHR11690">
    <property type="entry name" value="AMILORIDE-SENSITIVE SODIUM CHANNEL-RELATED"/>
    <property type="match status" value="1"/>
</dbReference>
<comment type="subcellular location">
    <subcellularLocation>
        <location evidence="1">Membrane</location>
        <topology evidence="1">Multi-pass membrane protein</topology>
    </subcellularLocation>
</comment>
<keyword evidence="3 12" id="KW-0894">Sodium channel</keyword>
<feature type="compositionally biased region" description="Pro residues" evidence="13">
    <location>
        <begin position="156"/>
        <end position="179"/>
    </location>
</feature>
<keyword evidence="15" id="KW-1185">Reference proteome</keyword>
<dbReference type="InterPro" id="IPR001873">
    <property type="entry name" value="ENaC"/>
</dbReference>
<keyword evidence="10 12" id="KW-0739">Sodium transport</keyword>
<dbReference type="PANTHER" id="PTHR11690:SF228">
    <property type="entry name" value="ACID-SENSING ION CHANNEL 3"/>
    <property type="match status" value="1"/>
</dbReference>
<evidence type="ECO:0000256" key="11">
    <source>
        <dbReference type="ARBA" id="ARBA00023303"/>
    </source>
</evidence>
<evidence type="ECO:0000256" key="5">
    <source>
        <dbReference type="ARBA" id="ARBA00022989"/>
    </source>
</evidence>
<accession>A0A8J6DFX1</accession>
<keyword evidence="4 12" id="KW-0812">Transmembrane</keyword>
<keyword evidence="6" id="KW-0915">Sodium</keyword>
<keyword evidence="2 12" id="KW-0813">Transport</keyword>
<dbReference type="OrthoDB" id="6021021at2759"/>
<feature type="compositionally biased region" description="Low complexity" evidence="13">
    <location>
        <begin position="132"/>
        <end position="150"/>
    </location>
</feature>
<feature type="compositionally biased region" description="Basic and acidic residues" evidence="13">
    <location>
        <begin position="191"/>
        <end position="200"/>
    </location>
</feature>
<dbReference type="Gene3D" id="1.10.287.820">
    <property type="entry name" value="Acid-sensing ion channel domain"/>
    <property type="match status" value="1"/>
</dbReference>
<dbReference type="Pfam" id="PF00858">
    <property type="entry name" value="ASC"/>
    <property type="match status" value="1"/>
</dbReference>
<evidence type="ECO:0000256" key="13">
    <source>
        <dbReference type="SAM" id="MobiDB-lite"/>
    </source>
</evidence>